<dbReference type="PRINTS" id="PR01657">
    <property type="entry name" value="MCMFAMILY"/>
</dbReference>
<dbReference type="GO" id="GO:0005524">
    <property type="term" value="F:ATP binding"/>
    <property type="evidence" value="ECO:0007669"/>
    <property type="project" value="UniProtKB-UniRule"/>
</dbReference>
<keyword evidence="6 11" id="KW-0347">Helicase</keyword>
<dbReference type="Gene3D" id="3.30.1640.10">
    <property type="entry name" value="mini-chromosome maintenance (MCM) complex, chain A, domain 1"/>
    <property type="match status" value="1"/>
</dbReference>
<dbReference type="PRINTS" id="PR01660">
    <property type="entry name" value="MCMPROTEIN4"/>
</dbReference>
<dbReference type="Pfam" id="PF14551">
    <property type="entry name" value="MCM_N"/>
    <property type="match status" value="1"/>
</dbReference>
<keyword evidence="7 10" id="KW-0067">ATP-binding</keyword>
<keyword evidence="15" id="KW-1185">Reference proteome</keyword>
<dbReference type="GO" id="GO:0017116">
    <property type="term" value="F:single-stranded DNA helicase activity"/>
    <property type="evidence" value="ECO:0007669"/>
    <property type="project" value="TreeGrafter"/>
</dbReference>
<dbReference type="GO" id="GO:0006279">
    <property type="term" value="P:premeiotic DNA replication"/>
    <property type="evidence" value="ECO:0007669"/>
    <property type="project" value="UniProtKB-ARBA"/>
</dbReference>
<dbReference type="Gene3D" id="3.40.50.300">
    <property type="entry name" value="P-loop containing nucleotide triphosphate hydrolases"/>
    <property type="match status" value="1"/>
</dbReference>
<evidence type="ECO:0000256" key="11">
    <source>
        <dbReference type="RuleBase" id="RU368062"/>
    </source>
</evidence>
<dbReference type="Pfam" id="PF00493">
    <property type="entry name" value="MCM"/>
    <property type="match status" value="1"/>
</dbReference>
<dbReference type="SUPFAM" id="SSF50249">
    <property type="entry name" value="Nucleic acid-binding proteins"/>
    <property type="match status" value="1"/>
</dbReference>
<dbReference type="Pfam" id="PF17207">
    <property type="entry name" value="MCM_OB"/>
    <property type="match status" value="1"/>
</dbReference>
<comment type="caution">
    <text evidence="14">The sequence shown here is derived from an EMBL/GenBank/DDBJ whole genome shotgun (WGS) entry which is preliminary data.</text>
</comment>
<dbReference type="InterPro" id="IPR033762">
    <property type="entry name" value="MCM_OB"/>
</dbReference>
<comment type="subcellular location">
    <subcellularLocation>
        <location evidence="1">Nucleus</location>
    </subcellularLocation>
</comment>
<dbReference type="InterPro" id="IPR012340">
    <property type="entry name" value="NA-bd_OB-fold"/>
</dbReference>
<dbReference type="GO" id="GO:0000727">
    <property type="term" value="P:double-strand break repair via break-induced replication"/>
    <property type="evidence" value="ECO:0007669"/>
    <property type="project" value="TreeGrafter"/>
</dbReference>
<comment type="similarity">
    <text evidence="2 10">Belongs to the MCM family.</text>
</comment>
<protein>
    <recommendedName>
        <fullName evidence="11">DNA replication licensing factor MCM4</fullName>
        <ecNumber evidence="11">3.6.4.12</ecNumber>
    </recommendedName>
</protein>
<dbReference type="FunFam" id="2.20.28.10:FF:000003">
    <property type="entry name" value="DNA helicase"/>
    <property type="match status" value="1"/>
</dbReference>
<evidence type="ECO:0000256" key="6">
    <source>
        <dbReference type="ARBA" id="ARBA00022806"/>
    </source>
</evidence>
<dbReference type="Proteomes" id="UP000240830">
    <property type="component" value="Unassembled WGS sequence"/>
</dbReference>
<evidence type="ECO:0000256" key="2">
    <source>
        <dbReference type="ARBA" id="ARBA00008010"/>
    </source>
</evidence>
<evidence type="ECO:0000313" key="15">
    <source>
        <dbReference type="Proteomes" id="UP000240830"/>
    </source>
</evidence>
<feature type="region of interest" description="Disordered" evidence="12">
    <location>
        <begin position="1"/>
        <end position="24"/>
    </location>
</feature>
<evidence type="ECO:0000256" key="12">
    <source>
        <dbReference type="SAM" id="MobiDB-lite"/>
    </source>
</evidence>
<dbReference type="InterPro" id="IPR008047">
    <property type="entry name" value="MCM_4"/>
</dbReference>
<dbReference type="InterPro" id="IPR027925">
    <property type="entry name" value="MCM_N"/>
</dbReference>
<reference evidence="14 15" key="1">
    <citation type="submission" date="2016-10" db="EMBL/GenBank/DDBJ databases">
        <title>The genome of Paramicrosporidium saccamoebae is the missing link in understanding Cryptomycota and Microsporidia evolution.</title>
        <authorList>
            <person name="Quandt C.A."/>
            <person name="Beaudet D."/>
            <person name="Corsaro D."/>
            <person name="Michel R."/>
            <person name="Corradi N."/>
            <person name="James T."/>
        </authorList>
    </citation>
    <scope>NUCLEOTIDE SEQUENCE [LARGE SCALE GENOMIC DNA]</scope>
    <source>
        <strain evidence="14 15">KSL3</strain>
    </source>
</reference>
<dbReference type="Gene3D" id="2.40.50.140">
    <property type="entry name" value="Nucleic acid-binding proteins"/>
    <property type="match status" value="1"/>
</dbReference>
<keyword evidence="9 11" id="KW-0539">Nucleus</keyword>
<dbReference type="InterPro" id="IPR036388">
    <property type="entry name" value="WH-like_DNA-bd_sf"/>
</dbReference>
<dbReference type="PROSITE" id="PS00847">
    <property type="entry name" value="MCM_1"/>
    <property type="match status" value="1"/>
</dbReference>
<dbReference type="PANTHER" id="PTHR11630:SF66">
    <property type="entry name" value="DNA REPLICATION LICENSING FACTOR MCM4"/>
    <property type="match status" value="1"/>
</dbReference>
<dbReference type="EMBL" id="MTSL01000208">
    <property type="protein sequence ID" value="PJF16702.1"/>
    <property type="molecule type" value="Genomic_DNA"/>
</dbReference>
<dbReference type="GO" id="GO:0016887">
    <property type="term" value="F:ATP hydrolysis activity"/>
    <property type="evidence" value="ECO:0007669"/>
    <property type="project" value="RHEA"/>
</dbReference>
<comment type="function">
    <text evidence="11">Acts as component of the MCM2-7 complex (MCM complex) which is the replicative helicase essential for 'once per cell cycle' DNA replication initiation and elongation in eukaryotic cells. The active ATPase sites in the MCM2-7 ring are formed through the interaction surfaces of two neighboring subunits such that a critical structure of a conserved arginine finger motif is provided in trans relative to the ATP-binding site of the Walker A box of the adjacent subunit. The six ATPase active sites, however, are likely to contribute differentially to the complex helicase activity.</text>
</comment>
<evidence type="ECO:0000256" key="5">
    <source>
        <dbReference type="ARBA" id="ARBA00022801"/>
    </source>
</evidence>
<dbReference type="PANTHER" id="PTHR11630">
    <property type="entry name" value="DNA REPLICATION LICENSING FACTOR MCM FAMILY MEMBER"/>
    <property type="match status" value="1"/>
</dbReference>
<dbReference type="GO" id="GO:0006271">
    <property type="term" value="P:DNA strand elongation involved in DNA replication"/>
    <property type="evidence" value="ECO:0007669"/>
    <property type="project" value="TreeGrafter"/>
</dbReference>
<gene>
    <name evidence="14" type="ORF">PSACC_03485</name>
</gene>
<dbReference type="InterPro" id="IPR018525">
    <property type="entry name" value="MCM_CS"/>
</dbReference>
<dbReference type="PROSITE" id="PS50051">
    <property type="entry name" value="MCM_2"/>
    <property type="match status" value="1"/>
</dbReference>
<evidence type="ECO:0000313" key="14">
    <source>
        <dbReference type="EMBL" id="PJF16702.1"/>
    </source>
</evidence>
<evidence type="ECO:0000256" key="8">
    <source>
        <dbReference type="ARBA" id="ARBA00023125"/>
    </source>
</evidence>
<dbReference type="FunFam" id="3.40.50.300:FF:002469">
    <property type="entry name" value="Cell division control protein 21"/>
    <property type="match status" value="1"/>
</dbReference>
<keyword evidence="8 10" id="KW-0238">DNA-binding</keyword>
<keyword evidence="3 11" id="KW-0235">DNA replication</keyword>
<dbReference type="GO" id="GO:0031261">
    <property type="term" value="C:DNA replication preinitiation complex"/>
    <property type="evidence" value="ECO:0007669"/>
    <property type="project" value="UniProtKB-ARBA"/>
</dbReference>
<evidence type="ECO:0000256" key="1">
    <source>
        <dbReference type="ARBA" id="ARBA00004123"/>
    </source>
</evidence>
<dbReference type="Pfam" id="PF17855">
    <property type="entry name" value="MCM_lid"/>
    <property type="match status" value="1"/>
</dbReference>
<dbReference type="Gene3D" id="1.10.10.10">
    <property type="entry name" value="Winged helix-like DNA-binding domain superfamily/Winged helix DNA-binding domain"/>
    <property type="match status" value="1"/>
</dbReference>
<comment type="catalytic activity">
    <reaction evidence="11">
        <text>ATP + H2O = ADP + phosphate + H(+)</text>
        <dbReference type="Rhea" id="RHEA:13065"/>
        <dbReference type="ChEBI" id="CHEBI:15377"/>
        <dbReference type="ChEBI" id="CHEBI:15378"/>
        <dbReference type="ChEBI" id="CHEBI:30616"/>
        <dbReference type="ChEBI" id="CHEBI:43474"/>
        <dbReference type="ChEBI" id="CHEBI:456216"/>
        <dbReference type="EC" id="3.6.4.12"/>
    </reaction>
</comment>
<evidence type="ECO:0000256" key="3">
    <source>
        <dbReference type="ARBA" id="ARBA00022705"/>
    </source>
</evidence>
<feature type="non-terminal residue" evidence="14">
    <location>
        <position position="892"/>
    </location>
</feature>
<dbReference type="GO" id="GO:0005656">
    <property type="term" value="C:nuclear pre-replicative complex"/>
    <property type="evidence" value="ECO:0007669"/>
    <property type="project" value="UniProtKB-ARBA"/>
</dbReference>
<proteinExistence type="inferred from homology"/>
<dbReference type="EC" id="3.6.4.12" evidence="11"/>
<evidence type="ECO:0000259" key="13">
    <source>
        <dbReference type="PROSITE" id="PS50051"/>
    </source>
</evidence>
<name>A0A2H9TFY8_9FUNG</name>
<sequence>MSETPSSSQNNPFASASEMDQDGHQMEDVVSGTPMTYRRTVDIPASPIEPAPLMPGATPPSTMTEPLFGSSSATGMGVGNTLLSSQLDPMAARRARTRTELGAVHLEQMLSESDAGFTAATATNMIVNGASNTRELEQLSVAASNPHQQHELALPSSEGAGVGHTNERVRVIWGTNIVISDAISAFKSFLSNFTTAHRKMAEARAAGPDAPLPTTMAHDLEPLYPRLLQQIQDTEIYNLNIDCANLRAYPHTVLFAQQLLHYPMEMVQMMDMVVNDFFAELFPEAADLNNDPIQVRPFNTGKVVNMRELDPSDLDKLITIKGLIIRVSNIIPDMRVAFFVCNTCGHSMTVESVRGNIAEPTRCPRDGCGAVHSMTIIHNRCLFSDKQHVKIQETPGIRCQCTKTWLDLVIGTPYYSVVIITSVEVTGIFRSAPVRVNPRQRRVKSLFRTFIDVVHLKRTEKDRLRLDPNMMSTDEYLVSFDETDAVHQDEAAEQEDLRLLAATPNLYQRLSHSITPSVWGLDDVKKGLLLQLFGGISKTLRKSSTARFRGDINILLAGDPGVSKSQLLQYVHKLAPRGIYTSGKGSSAVGLTAYITRDAESNQLVLESGALVLSDGGICCIDEFDKMSDETRTILHEVMEQQTVSIAKAGIITTLNARTSILASANPIESKYNPAKSIVENLNLPPTILSRFDVIYLILDNVNLEDDQRLGRHIDVRLLTKYISFARSLQPKITEESARDLANGYVSMRKVNGVSGKTVSATTRQLESLIRLAEAHARMRLSRTVDPEDVTEAIRLIREAMLSYAIDPLTGKIDMDMITTGKSSALRERQAELKRQVKSMIQNKGHTSIEFNTLLAEMSAQSSIVHMARILTCLVCEREMAPRCRRGTGRGR</sequence>
<dbReference type="OrthoDB" id="10251574at2759"/>
<dbReference type="Gene3D" id="2.20.28.10">
    <property type="match status" value="1"/>
</dbReference>
<dbReference type="InterPro" id="IPR001208">
    <property type="entry name" value="MCM_dom"/>
</dbReference>
<dbReference type="GO" id="GO:0003697">
    <property type="term" value="F:single-stranded DNA binding"/>
    <property type="evidence" value="ECO:0007669"/>
    <property type="project" value="TreeGrafter"/>
</dbReference>
<dbReference type="GO" id="GO:0043596">
    <property type="term" value="C:nuclear replication fork"/>
    <property type="evidence" value="ECO:0007669"/>
    <property type="project" value="UniProtKB-ARBA"/>
</dbReference>
<evidence type="ECO:0000256" key="4">
    <source>
        <dbReference type="ARBA" id="ARBA00022741"/>
    </source>
</evidence>
<evidence type="ECO:0000256" key="10">
    <source>
        <dbReference type="RuleBase" id="RU004070"/>
    </source>
</evidence>
<dbReference type="GO" id="GO:1902975">
    <property type="term" value="P:mitotic DNA replication initiation"/>
    <property type="evidence" value="ECO:0007669"/>
    <property type="project" value="TreeGrafter"/>
</dbReference>
<dbReference type="InterPro" id="IPR041562">
    <property type="entry name" value="MCM_lid"/>
</dbReference>
<feature type="domain" description="MCM C-terminal AAA(+) ATPase" evidence="13">
    <location>
        <begin position="506"/>
        <end position="714"/>
    </location>
</feature>
<dbReference type="GO" id="GO:0042555">
    <property type="term" value="C:MCM complex"/>
    <property type="evidence" value="ECO:0007669"/>
    <property type="project" value="UniProtKB-UniRule"/>
</dbReference>
<dbReference type="GO" id="GO:0097373">
    <property type="term" value="C:MCM core complex"/>
    <property type="evidence" value="ECO:0007669"/>
    <property type="project" value="UniProtKB-ARBA"/>
</dbReference>
<organism evidence="14 15">
    <name type="scientific">Paramicrosporidium saccamoebae</name>
    <dbReference type="NCBI Taxonomy" id="1246581"/>
    <lineage>
        <taxon>Eukaryota</taxon>
        <taxon>Fungi</taxon>
        <taxon>Fungi incertae sedis</taxon>
        <taxon>Cryptomycota</taxon>
        <taxon>Cryptomycota incertae sedis</taxon>
        <taxon>Paramicrosporidium</taxon>
    </lineage>
</organism>
<accession>A0A2H9TFY8</accession>
<dbReference type="AlphaFoldDB" id="A0A2H9TFY8"/>
<evidence type="ECO:0000256" key="9">
    <source>
        <dbReference type="ARBA" id="ARBA00023242"/>
    </source>
</evidence>
<evidence type="ECO:0000256" key="7">
    <source>
        <dbReference type="ARBA" id="ARBA00022840"/>
    </source>
</evidence>
<dbReference type="InterPro" id="IPR031327">
    <property type="entry name" value="MCM"/>
</dbReference>
<dbReference type="InterPro" id="IPR027417">
    <property type="entry name" value="P-loop_NTPase"/>
</dbReference>
<keyword evidence="5 11" id="KW-0378">Hydrolase</keyword>
<keyword evidence="4 10" id="KW-0547">Nucleotide-binding</keyword>
<feature type="compositionally biased region" description="Polar residues" evidence="12">
    <location>
        <begin position="1"/>
        <end position="14"/>
    </location>
</feature>
<dbReference type="SUPFAM" id="SSF52540">
    <property type="entry name" value="P-loop containing nucleoside triphosphate hydrolases"/>
    <property type="match status" value="1"/>
</dbReference>
<dbReference type="SMART" id="SM00350">
    <property type="entry name" value="MCM"/>
    <property type="match status" value="1"/>
</dbReference>
<dbReference type="STRING" id="1246581.A0A2H9TFY8"/>
<comment type="subunit">
    <text evidence="11">Component of the MCM2-7 complex.</text>
</comment>